<dbReference type="RefSeq" id="WP_190447157.1">
    <property type="nucleotide sequence ID" value="NZ_JAMPLM010000064.1"/>
</dbReference>
<accession>A0ABV0KT31</accession>
<dbReference type="CDD" id="cd00156">
    <property type="entry name" value="REC"/>
    <property type="match status" value="1"/>
</dbReference>
<keyword evidence="4" id="KW-1185">Reference proteome</keyword>
<evidence type="ECO:0000313" key="3">
    <source>
        <dbReference type="EMBL" id="MEP1062405.1"/>
    </source>
</evidence>
<reference evidence="3 4" key="1">
    <citation type="submission" date="2022-04" db="EMBL/GenBank/DDBJ databases">
        <title>Positive selection, recombination, and allopatry shape intraspecific diversity of widespread and dominant cyanobacteria.</title>
        <authorList>
            <person name="Wei J."/>
            <person name="Shu W."/>
            <person name="Hu C."/>
        </authorList>
    </citation>
    <scope>NUCLEOTIDE SEQUENCE [LARGE SCALE GENOMIC DNA]</scope>
    <source>
        <strain evidence="3 4">AS-A4</strain>
    </source>
</reference>
<dbReference type="EMBL" id="JAMPLM010000064">
    <property type="protein sequence ID" value="MEP1062405.1"/>
    <property type="molecule type" value="Genomic_DNA"/>
</dbReference>
<dbReference type="InterPro" id="IPR011006">
    <property type="entry name" value="CheY-like_superfamily"/>
</dbReference>
<evidence type="ECO:0000256" key="1">
    <source>
        <dbReference type="PROSITE-ProRule" id="PRU00169"/>
    </source>
</evidence>
<feature type="domain" description="Response regulatory" evidence="2">
    <location>
        <begin position="3"/>
        <end position="125"/>
    </location>
</feature>
<comment type="caution">
    <text evidence="3">The sequence shown here is derived from an EMBL/GenBank/DDBJ whole genome shotgun (WGS) entry which is preliminary data.</text>
</comment>
<gene>
    <name evidence="3" type="ORF">NDI38_28955</name>
</gene>
<protein>
    <submittedName>
        <fullName evidence="3">Response regulator</fullName>
    </submittedName>
</protein>
<dbReference type="SMART" id="SM00448">
    <property type="entry name" value="REC"/>
    <property type="match status" value="1"/>
</dbReference>
<dbReference type="PROSITE" id="PS50110">
    <property type="entry name" value="RESPONSE_REGULATORY"/>
    <property type="match status" value="1"/>
</dbReference>
<proteinExistence type="predicted"/>
<feature type="modified residue" description="4-aspartylphosphate" evidence="1">
    <location>
        <position position="50"/>
    </location>
</feature>
<name>A0ABV0KT31_9CYAN</name>
<dbReference type="InterPro" id="IPR001789">
    <property type="entry name" value="Sig_transdc_resp-reg_receiver"/>
</dbReference>
<dbReference type="Pfam" id="PF00072">
    <property type="entry name" value="Response_reg"/>
    <property type="match status" value="1"/>
</dbReference>
<dbReference type="Gene3D" id="3.40.50.2300">
    <property type="match status" value="1"/>
</dbReference>
<dbReference type="Proteomes" id="UP001476950">
    <property type="component" value="Unassembled WGS sequence"/>
</dbReference>
<evidence type="ECO:0000313" key="4">
    <source>
        <dbReference type="Proteomes" id="UP001476950"/>
    </source>
</evidence>
<keyword evidence="1" id="KW-0597">Phosphoprotein</keyword>
<sequence>MPRVAVLDDDEGWCFAIKRFFRANFEVTTFTDAQSFLNAALESYDLVIIDFTIAPNHRHETSTNGIEVIHQLKTQLKHPPLTMLTSAFISRGDVAINGTLSAHADVVMPKDCGLDEILQTAQNLLASRAS</sequence>
<evidence type="ECO:0000259" key="2">
    <source>
        <dbReference type="PROSITE" id="PS50110"/>
    </source>
</evidence>
<organism evidence="3 4">
    <name type="scientific">Stenomitos frigidus AS-A4</name>
    <dbReference type="NCBI Taxonomy" id="2933935"/>
    <lineage>
        <taxon>Bacteria</taxon>
        <taxon>Bacillati</taxon>
        <taxon>Cyanobacteriota</taxon>
        <taxon>Cyanophyceae</taxon>
        <taxon>Leptolyngbyales</taxon>
        <taxon>Leptolyngbyaceae</taxon>
        <taxon>Stenomitos</taxon>
    </lineage>
</organism>
<dbReference type="SUPFAM" id="SSF52172">
    <property type="entry name" value="CheY-like"/>
    <property type="match status" value="1"/>
</dbReference>